<evidence type="ECO:0000256" key="3">
    <source>
        <dbReference type="ARBA" id="ARBA00022516"/>
    </source>
</evidence>
<keyword evidence="4 11" id="KW-0808">Transferase</keyword>
<comment type="pathway">
    <text evidence="2">Lipid metabolism; fatty acid biosynthesis.</text>
</comment>
<dbReference type="GO" id="GO:0030148">
    <property type="term" value="P:sphingolipid biosynthetic process"/>
    <property type="evidence" value="ECO:0007669"/>
    <property type="project" value="TreeGrafter"/>
</dbReference>
<dbReference type="PANTHER" id="PTHR11157:SF5">
    <property type="entry name" value="ELONGATION OF VERY LONG CHAIN FATTY ACIDS PROTEIN"/>
    <property type="match status" value="1"/>
</dbReference>
<evidence type="ECO:0000313" key="13">
    <source>
        <dbReference type="Proteomes" id="UP001432027"/>
    </source>
</evidence>
<evidence type="ECO:0000256" key="2">
    <source>
        <dbReference type="ARBA" id="ARBA00005194"/>
    </source>
</evidence>
<organism evidence="12 13">
    <name type="scientific">Pristionchus entomophagus</name>
    <dbReference type="NCBI Taxonomy" id="358040"/>
    <lineage>
        <taxon>Eukaryota</taxon>
        <taxon>Metazoa</taxon>
        <taxon>Ecdysozoa</taxon>
        <taxon>Nematoda</taxon>
        <taxon>Chromadorea</taxon>
        <taxon>Rhabditida</taxon>
        <taxon>Rhabditina</taxon>
        <taxon>Diplogasteromorpha</taxon>
        <taxon>Diplogasteroidea</taxon>
        <taxon>Neodiplogasteridae</taxon>
        <taxon>Pristionchus</taxon>
    </lineage>
</organism>
<dbReference type="PANTHER" id="PTHR11157">
    <property type="entry name" value="FATTY ACID ACYL TRANSFERASE-RELATED"/>
    <property type="match status" value="1"/>
</dbReference>
<comment type="similarity">
    <text evidence="11">Belongs to the ELO family.</text>
</comment>
<dbReference type="GO" id="GO:0005789">
    <property type="term" value="C:endoplasmic reticulum membrane"/>
    <property type="evidence" value="ECO:0007669"/>
    <property type="project" value="TreeGrafter"/>
</dbReference>
<feature type="transmembrane region" description="Helical" evidence="11">
    <location>
        <begin position="13"/>
        <end position="32"/>
    </location>
</feature>
<name>A0AAV5SDG3_9BILA</name>
<evidence type="ECO:0000256" key="1">
    <source>
        <dbReference type="ARBA" id="ARBA00004141"/>
    </source>
</evidence>
<sequence length="205" mass="23619">MAKRKPIDLKMPLILWNVFFALFSFAGTIRMGEEILFVLRTRPLLDSISYCVDPSQPAAFWAGCFAASKAVELGDTLFVVLRRKRLIFLHWYHHAAVLIYVWHSATELVAGGRWFITMNYAVHAIMYSYYAVTAVGIRPPRCFSLLITTLQTTQMLIGVIISFTVLHYKLQGRVIQQSYENLLLCFAIYTSFAVLFMNFFQNSYM</sequence>
<evidence type="ECO:0000256" key="4">
    <source>
        <dbReference type="ARBA" id="ARBA00022679"/>
    </source>
</evidence>
<evidence type="ECO:0000256" key="9">
    <source>
        <dbReference type="ARBA" id="ARBA00023136"/>
    </source>
</evidence>
<dbReference type="GO" id="GO:0034625">
    <property type="term" value="P:fatty acid elongation, monounsaturated fatty acid"/>
    <property type="evidence" value="ECO:0007669"/>
    <property type="project" value="TreeGrafter"/>
</dbReference>
<dbReference type="PROSITE" id="PS01188">
    <property type="entry name" value="ELO"/>
    <property type="match status" value="1"/>
</dbReference>
<dbReference type="GO" id="GO:0034626">
    <property type="term" value="P:fatty acid elongation, polyunsaturated fatty acid"/>
    <property type="evidence" value="ECO:0007669"/>
    <property type="project" value="TreeGrafter"/>
</dbReference>
<keyword evidence="6 11" id="KW-0276">Fatty acid metabolism</keyword>
<keyword evidence="8 11" id="KW-0443">Lipid metabolism</keyword>
<keyword evidence="9 11" id="KW-0472">Membrane</keyword>
<comment type="subcellular location">
    <subcellularLocation>
        <location evidence="1">Membrane</location>
        <topology evidence="1">Multi-pass membrane protein</topology>
    </subcellularLocation>
</comment>
<dbReference type="EC" id="2.3.1.199" evidence="11"/>
<keyword evidence="13" id="KW-1185">Reference proteome</keyword>
<feature type="transmembrane region" description="Helical" evidence="11">
    <location>
        <begin position="86"/>
        <end position="105"/>
    </location>
</feature>
<dbReference type="GO" id="GO:0042761">
    <property type="term" value="P:very long-chain fatty acid biosynthetic process"/>
    <property type="evidence" value="ECO:0007669"/>
    <property type="project" value="TreeGrafter"/>
</dbReference>
<evidence type="ECO:0000256" key="5">
    <source>
        <dbReference type="ARBA" id="ARBA00022692"/>
    </source>
</evidence>
<proteinExistence type="inferred from homology"/>
<keyword evidence="7 11" id="KW-1133">Transmembrane helix</keyword>
<feature type="transmembrane region" description="Helical" evidence="11">
    <location>
        <begin position="142"/>
        <end position="161"/>
    </location>
</feature>
<dbReference type="EMBL" id="BTSX01000001">
    <property type="protein sequence ID" value="GMS80884.1"/>
    <property type="molecule type" value="Genomic_DNA"/>
</dbReference>
<dbReference type="AlphaFoldDB" id="A0AAV5SDG3"/>
<evidence type="ECO:0000256" key="7">
    <source>
        <dbReference type="ARBA" id="ARBA00022989"/>
    </source>
</evidence>
<dbReference type="GO" id="GO:0009922">
    <property type="term" value="F:fatty acid elongase activity"/>
    <property type="evidence" value="ECO:0007669"/>
    <property type="project" value="UniProtKB-EC"/>
</dbReference>
<feature type="transmembrane region" description="Helical" evidence="11">
    <location>
        <begin position="111"/>
        <end position="130"/>
    </location>
</feature>
<dbReference type="Proteomes" id="UP001432027">
    <property type="component" value="Unassembled WGS sequence"/>
</dbReference>
<evidence type="ECO:0000256" key="6">
    <source>
        <dbReference type="ARBA" id="ARBA00022832"/>
    </source>
</evidence>
<keyword evidence="5 11" id="KW-0812">Transmembrane</keyword>
<dbReference type="InterPro" id="IPR030457">
    <property type="entry name" value="ELO_CS"/>
</dbReference>
<protein>
    <recommendedName>
        <fullName evidence="11">Elongation of very long chain fatty acids protein</fullName>
        <ecNumber evidence="11">2.3.1.199</ecNumber>
    </recommendedName>
    <alternativeName>
        <fullName evidence="11">Very-long-chain 3-oxoacyl-CoA synthase</fullName>
    </alternativeName>
</protein>
<evidence type="ECO:0000256" key="8">
    <source>
        <dbReference type="ARBA" id="ARBA00023098"/>
    </source>
</evidence>
<gene>
    <name evidence="12" type="ORF">PENTCL1PPCAC_3058</name>
</gene>
<evidence type="ECO:0000313" key="12">
    <source>
        <dbReference type="EMBL" id="GMS80884.1"/>
    </source>
</evidence>
<comment type="caution">
    <text evidence="12">The sequence shown here is derived from an EMBL/GenBank/DDBJ whole genome shotgun (WGS) entry which is preliminary data.</text>
</comment>
<reference evidence="12" key="1">
    <citation type="submission" date="2023-10" db="EMBL/GenBank/DDBJ databases">
        <title>Genome assembly of Pristionchus species.</title>
        <authorList>
            <person name="Yoshida K."/>
            <person name="Sommer R.J."/>
        </authorList>
    </citation>
    <scope>NUCLEOTIDE SEQUENCE</scope>
    <source>
        <strain evidence="12">RS0144</strain>
    </source>
</reference>
<evidence type="ECO:0000256" key="11">
    <source>
        <dbReference type="RuleBase" id="RU361115"/>
    </source>
</evidence>
<dbReference type="Pfam" id="PF01151">
    <property type="entry name" value="ELO"/>
    <property type="match status" value="1"/>
</dbReference>
<keyword evidence="10 11" id="KW-0275">Fatty acid biosynthesis</keyword>
<feature type="non-terminal residue" evidence="12">
    <location>
        <position position="205"/>
    </location>
</feature>
<evidence type="ECO:0000256" key="10">
    <source>
        <dbReference type="ARBA" id="ARBA00023160"/>
    </source>
</evidence>
<keyword evidence="3 11" id="KW-0444">Lipid biosynthesis</keyword>
<comment type="catalytic activity">
    <reaction evidence="11">
        <text>a very-long-chain acyl-CoA + malonyl-CoA + H(+) = a very-long-chain 3-oxoacyl-CoA + CO2 + CoA</text>
        <dbReference type="Rhea" id="RHEA:32727"/>
        <dbReference type="ChEBI" id="CHEBI:15378"/>
        <dbReference type="ChEBI" id="CHEBI:16526"/>
        <dbReference type="ChEBI" id="CHEBI:57287"/>
        <dbReference type="ChEBI" id="CHEBI:57384"/>
        <dbReference type="ChEBI" id="CHEBI:90725"/>
        <dbReference type="ChEBI" id="CHEBI:90736"/>
        <dbReference type="EC" id="2.3.1.199"/>
    </reaction>
</comment>
<dbReference type="GO" id="GO:0019367">
    <property type="term" value="P:fatty acid elongation, saturated fatty acid"/>
    <property type="evidence" value="ECO:0007669"/>
    <property type="project" value="TreeGrafter"/>
</dbReference>
<feature type="transmembrane region" description="Helical" evidence="11">
    <location>
        <begin position="181"/>
        <end position="200"/>
    </location>
</feature>
<dbReference type="InterPro" id="IPR002076">
    <property type="entry name" value="ELO_fam"/>
</dbReference>
<accession>A0AAV5SDG3</accession>